<feature type="transmembrane region" description="Helical" evidence="1">
    <location>
        <begin position="186"/>
        <end position="207"/>
    </location>
</feature>
<dbReference type="Pfam" id="PF19119">
    <property type="entry name" value="DUF5803"/>
    <property type="match status" value="1"/>
</dbReference>
<proteinExistence type="predicted"/>
<evidence type="ECO:0000313" key="3">
    <source>
        <dbReference type="Proteomes" id="UP001500194"/>
    </source>
</evidence>
<comment type="caution">
    <text evidence="2">The sequence shown here is derived from an EMBL/GenBank/DDBJ whole genome shotgun (WGS) entry which is preliminary data.</text>
</comment>
<gene>
    <name evidence="2" type="ORF">GCM10009019_24260</name>
</gene>
<dbReference type="Proteomes" id="UP001500194">
    <property type="component" value="Unassembled WGS sequence"/>
</dbReference>
<keyword evidence="1" id="KW-0812">Transmembrane</keyword>
<accession>A0AAV3T4L1</accession>
<keyword evidence="1" id="KW-1133">Transmembrane helix</keyword>
<dbReference type="AlphaFoldDB" id="A0AAV3T4L1"/>
<sequence>MLAVALLAATAGCAGMGFSGASGEDVSYDWNASADASIDVSTGSYQAVYRANNTTELSFSTPTELTGDQPVSLSAVKFRYPNGTIVNESVVDVSETRSETVVSIPAADGQLAFTAPASQRGVTVSAPVEGSYEVVLPGGMDVLIPVLGHVDPGDYERSTADGRVHLAWESLDGGHVEASYYYQQDVYIFAGVIVLAALVGVTGAFYLRNQIRRLRQYREDAGLDVE</sequence>
<dbReference type="EMBL" id="BAAADU010000002">
    <property type="protein sequence ID" value="GAA0658949.1"/>
    <property type="molecule type" value="Genomic_DNA"/>
</dbReference>
<dbReference type="InterPro" id="IPR043826">
    <property type="entry name" value="DUF5803"/>
</dbReference>
<keyword evidence="3" id="KW-1185">Reference proteome</keyword>
<keyword evidence="1" id="KW-0472">Membrane</keyword>
<evidence type="ECO:0000313" key="2">
    <source>
        <dbReference type="EMBL" id="GAA0658949.1"/>
    </source>
</evidence>
<protein>
    <submittedName>
        <fullName evidence="2">DUF5803 family protein</fullName>
    </submittedName>
</protein>
<name>A0AAV3T4L1_9EURY</name>
<evidence type="ECO:0000256" key="1">
    <source>
        <dbReference type="SAM" id="Phobius"/>
    </source>
</evidence>
<reference evidence="2 3" key="1">
    <citation type="journal article" date="2019" name="Int. J. Syst. Evol. Microbiol.">
        <title>The Global Catalogue of Microorganisms (GCM) 10K type strain sequencing project: providing services to taxonomists for standard genome sequencing and annotation.</title>
        <authorList>
            <consortium name="The Broad Institute Genomics Platform"/>
            <consortium name="The Broad Institute Genome Sequencing Center for Infectious Disease"/>
            <person name="Wu L."/>
            <person name="Ma J."/>
        </authorList>
    </citation>
    <scope>NUCLEOTIDE SEQUENCE [LARGE SCALE GENOMIC DNA]</scope>
    <source>
        <strain evidence="2 3">JCM 16327</strain>
    </source>
</reference>
<organism evidence="2 3">
    <name type="scientific">Salarchaeum japonicum</name>
    <dbReference type="NCBI Taxonomy" id="555573"/>
    <lineage>
        <taxon>Archaea</taxon>
        <taxon>Methanobacteriati</taxon>
        <taxon>Methanobacteriota</taxon>
        <taxon>Stenosarchaea group</taxon>
        <taxon>Halobacteria</taxon>
        <taxon>Halobacteriales</taxon>
        <taxon>Halobacteriaceae</taxon>
    </lineage>
</organism>